<dbReference type="CDD" id="cd06260">
    <property type="entry name" value="DUF820-like"/>
    <property type="match status" value="1"/>
</dbReference>
<dbReference type="EMBL" id="BDCX01000007">
    <property type="protein sequence ID" value="GAT67543.1"/>
    <property type="molecule type" value="Genomic_DNA"/>
</dbReference>
<dbReference type="GO" id="GO:0004519">
    <property type="term" value="F:endonuclease activity"/>
    <property type="evidence" value="ECO:0007669"/>
    <property type="project" value="UniProtKB-KW"/>
</dbReference>
<dbReference type="PANTHER" id="PTHR35400:SF3">
    <property type="entry name" value="SLL1072 PROTEIN"/>
    <property type="match status" value="1"/>
</dbReference>
<dbReference type="InterPro" id="IPR011335">
    <property type="entry name" value="Restrct_endonuc-II-like"/>
</dbReference>
<keyword evidence="2" id="KW-0255">Endonuclease</keyword>
<dbReference type="Proteomes" id="UP000077701">
    <property type="component" value="Unassembled WGS sequence"/>
</dbReference>
<dbReference type="PANTHER" id="PTHR35400">
    <property type="entry name" value="SLR1083 PROTEIN"/>
    <property type="match status" value="1"/>
</dbReference>
<dbReference type="SUPFAM" id="SSF52980">
    <property type="entry name" value="Restriction endonuclease-like"/>
    <property type="match status" value="1"/>
</dbReference>
<evidence type="ECO:0000259" key="1">
    <source>
        <dbReference type="Pfam" id="PF05685"/>
    </source>
</evidence>
<dbReference type="AlphaFoldDB" id="A0A171D1W8"/>
<dbReference type="RefSeq" id="WP_068897603.1">
    <property type="nucleotide sequence ID" value="NZ_BDCX01000007.1"/>
</dbReference>
<keyword evidence="2" id="KW-0540">Nuclease</keyword>
<dbReference type="Pfam" id="PF05685">
    <property type="entry name" value="Uma2"/>
    <property type="match status" value="1"/>
</dbReference>
<evidence type="ECO:0000313" key="3">
    <source>
        <dbReference type="Proteomes" id="UP000077701"/>
    </source>
</evidence>
<dbReference type="OrthoDB" id="4537149at2"/>
<dbReference type="Gene3D" id="3.90.1570.10">
    <property type="entry name" value="tt1808, chain A"/>
    <property type="match status" value="1"/>
</dbReference>
<feature type="domain" description="Putative restriction endonuclease" evidence="1">
    <location>
        <begin position="27"/>
        <end position="176"/>
    </location>
</feature>
<name>A0A171D1W8_9ACTN</name>
<gene>
    <name evidence="2" type="ORF">PS9374_03201</name>
</gene>
<reference evidence="2 3" key="1">
    <citation type="journal article" date="2016" name="Genome Announc.">
        <title>Draft Genome Sequence of Planomonospora sphaerica JCM9374, a Rare Actinomycete.</title>
        <authorList>
            <person name="Dohra H."/>
            <person name="Suzuki T."/>
            <person name="Inoue Y."/>
            <person name="Kodani S."/>
        </authorList>
    </citation>
    <scope>NUCLEOTIDE SEQUENCE [LARGE SCALE GENOMIC DNA]</scope>
    <source>
        <strain evidence="2 3">JCM 9374</strain>
    </source>
</reference>
<dbReference type="InterPro" id="IPR008538">
    <property type="entry name" value="Uma2"/>
</dbReference>
<reference evidence="3" key="2">
    <citation type="submission" date="2016-04" db="EMBL/GenBank/DDBJ databases">
        <title>Planomonospora sphaerica JCM9374 whole genome shotgun sequence.</title>
        <authorList>
            <person name="Suzuki T."/>
            <person name="Dohra H."/>
            <person name="Kodani S."/>
        </authorList>
    </citation>
    <scope>NUCLEOTIDE SEQUENCE [LARGE SCALE GENOMIC DNA]</scope>
    <source>
        <strain evidence="3">JCM 9374</strain>
    </source>
</reference>
<protein>
    <submittedName>
        <fullName evidence="2">Restriction endonuclease</fullName>
    </submittedName>
</protein>
<keyword evidence="2" id="KW-0378">Hydrolase</keyword>
<evidence type="ECO:0000313" key="2">
    <source>
        <dbReference type="EMBL" id="GAT67543.1"/>
    </source>
</evidence>
<keyword evidence="3" id="KW-1185">Reference proteome</keyword>
<proteinExistence type="predicted"/>
<accession>A0A171D1W8</accession>
<comment type="caution">
    <text evidence="2">The sequence shown here is derived from an EMBL/GenBank/DDBJ whole genome shotgun (WGS) entry which is preliminary data.</text>
</comment>
<sequence>MAKVLREHTASPPREHTVTPERYARAELERLYREDCERHHDRKVEIINGRIVVRELPTSGHADIIYQLTIQLIPLLTKRGWKIWQDIKIFLHPQLDRYRPDITVVPPGPKMWDDENVWGNETLLVVEVVSPSSVEDDHVTKPRNCALAGVPLYLVIDPFKRVTRLLSHPSQTGYRQRLEIPIGGLLELPAPWNFTIDTGTLIEE</sequence>
<organism evidence="2 3">
    <name type="scientific">Planomonospora sphaerica</name>
    <dbReference type="NCBI Taxonomy" id="161355"/>
    <lineage>
        <taxon>Bacteria</taxon>
        <taxon>Bacillati</taxon>
        <taxon>Actinomycetota</taxon>
        <taxon>Actinomycetes</taxon>
        <taxon>Streptosporangiales</taxon>
        <taxon>Streptosporangiaceae</taxon>
        <taxon>Planomonospora</taxon>
    </lineage>
</organism>
<dbReference type="InterPro" id="IPR012296">
    <property type="entry name" value="Nuclease_put_TT1808"/>
</dbReference>